<dbReference type="Pfam" id="PF07581">
    <property type="entry name" value="Glug"/>
    <property type="match status" value="2"/>
</dbReference>
<dbReference type="PANTHER" id="PTHR43308:SF5">
    <property type="entry name" value="S-LAYER PROTEIN _ PEPTIDOGLYCAN ENDO-BETA-N-ACETYLGLUCOSAMINIDASE"/>
    <property type="match status" value="1"/>
</dbReference>
<accession>A0A7W5CDT0</accession>
<reference evidence="3 4" key="1">
    <citation type="submission" date="2020-08" db="EMBL/GenBank/DDBJ databases">
        <title>Genomic Encyclopedia of Type Strains, Phase III (KMG-III): the genomes of soil and plant-associated and newly described type strains.</title>
        <authorList>
            <person name="Whitman W."/>
        </authorList>
    </citation>
    <scope>NUCLEOTIDE SEQUENCE [LARGE SCALE GENOMIC DNA]</scope>
    <source>
        <strain evidence="3 4">CECT 8234</strain>
    </source>
</reference>
<feature type="transmembrane region" description="Helical" evidence="1">
    <location>
        <begin position="12"/>
        <end position="28"/>
    </location>
</feature>
<keyword evidence="1" id="KW-0472">Membrane</keyword>
<feature type="domain" description="SLH" evidence="2">
    <location>
        <begin position="886"/>
        <end position="949"/>
    </location>
</feature>
<dbReference type="EMBL" id="JACHXW010000024">
    <property type="protein sequence ID" value="MBB3155354.1"/>
    <property type="molecule type" value="Genomic_DNA"/>
</dbReference>
<name>A0A7W5CDT0_9BACL</name>
<evidence type="ECO:0000256" key="1">
    <source>
        <dbReference type="SAM" id="Phobius"/>
    </source>
</evidence>
<gene>
    <name evidence="3" type="ORF">FHS16_005462</name>
</gene>
<dbReference type="InterPro" id="IPR051465">
    <property type="entry name" value="Cell_Envelope_Struct_Comp"/>
</dbReference>
<proteinExistence type="predicted"/>
<dbReference type="Gene3D" id="2.160.20.110">
    <property type="match status" value="3"/>
</dbReference>
<dbReference type="PANTHER" id="PTHR43308">
    <property type="entry name" value="OUTER MEMBRANE PROTEIN ALPHA-RELATED"/>
    <property type="match status" value="1"/>
</dbReference>
<dbReference type="Pfam" id="PF12733">
    <property type="entry name" value="Cadherin-like"/>
    <property type="match status" value="2"/>
</dbReference>
<keyword evidence="1" id="KW-0812">Transmembrane</keyword>
<evidence type="ECO:0000313" key="3">
    <source>
        <dbReference type="EMBL" id="MBB3155354.1"/>
    </source>
</evidence>
<organism evidence="3 4">
    <name type="scientific">Paenibacillus endophyticus</name>
    <dbReference type="NCBI Taxonomy" id="1294268"/>
    <lineage>
        <taxon>Bacteria</taxon>
        <taxon>Bacillati</taxon>
        <taxon>Bacillota</taxon>
        <taxon>Bacilli</taxon>
        <taxon>Bacillales</taxon>
        <taxon>Paenibacillaceae</taxon>
        <taxon>Paenibacillus</taxon>
    </lineage>
</organism>
<dbReference type="PROSITE" id="PS51272">
    <property type="entry name" value="SLH"/>
    <property type="match status" value="3"/>
</dbReference>
<keyword evidence="1" id="KW-1133">Transmembrane helix</keyword>
<dbReference type="Pfam" id="PF00395">
    <property type="entry name" value="SLH"/>
    <property type="match status" value="3"/>
</dbReference>
<dbReference type="InterPro" id="IPR011493">
    <property type="entry name" value="GLUG"/>
</dbReference>
<feature type="domain" description="SLH" evidence="2">
    <location>
        <begin position="823"/>
        <end position="884"/>
    </location>
</feature>
<protein>
    <recommendedName>
        <fullName evidence="2">SLH domain-containing protein</fullName>
    </recommendedName>
</protein>
<sequence>MSARYWTRRVMVGLIIIVMVFGSIPSWISSEGTQVQAAGGFAGGSGSSIDPFLIATADQLSEVRNYLDSNFELVSDIDLSDYHIGHSWEPIGTSGDPFSGSLNGNNYTISNLFINTNISNEHLGLFGYMLGSGHIKNVVLENAHVEGDYTVGALAGYVKDGIFENIKVTGSVYGWRESVGGVIGYSENTILTNVNAEAYVEGYDNVGGITGYSINDTITDVYFEGEVKGIHYYIGGLFGILSDATIRNSGSTGSVSGHQYIGGLAGALNHSFVSESYSHANVSNTDDDMGGLIGNSMESHIQDSYATGDVTGEDDLGGLVGYSEGTQIEYSYATGNVTGGDDVGGLVGDNEGGNISHSYAAGNVVAESYVGGLVGENESPAAGDSLIEYSVATGNVSGISEVGGVVGYNYKGIVNNSYATGAITGELIVGGLVGDNLEGLVENSYSIGLVTGDDLAGGLAGSNIDGSIVDSYFDTETSGQSDNLGVGLDSQAMKTIDSYVNWDFDNIWKMDIHNNGYPYFAAFQSFITYVSNDADPDSEVTKSYAYILDSPVLVIGNDQNWGMQGFLYNSWNTERDGTGISYNEGDSISSNKSIILYATWTDNSEKLSGLSLSEGVSISPAFSEHITSYTAQVANHVSSIKVTPDLVASDSTATVAINEETALTVRSGQESAELTLGVGANIIKVVVTAADGTTTKTYTVNVTRENSQNAGIPSRSSNSNIKKLILDTGVQQDAEFSSDTLSYTLNVDHSVRQIRITPTLEDDKATVALQMNGVAYVVTSGSKSSELPLKVGSNVIEIIITAENGTIKRYTLIIVRDQDIEGDYKCLFKDIELHWAKAEICETASLGIVKGTSAQHFGANAAVTRAEFVVMLMRTLQVEQFEESTSVSFLDQDTIPEWARPSIYTALKQGMIVGYMDETFRPLDAINRAEMAAIIARVMNWPKDNIKSSSFSDDASIPEWAKGFAQSALEQGIVTGRLNNTFVPFGKTTRAEAAAVMLRLQKNL</sequence>
<dbReference type="AlphaFoldDB" id="A0A7W5CDT0"/>
<dbReference type="InterPro" id="IPR025883">
    <property type="entry name" value="Cadherin-like_domain"/>
</dbReference>
<evidence type="ECO:0000313" key="4">
    <source>
        <dbReference type="Proteomes" id="UP000518605"/>
    </source>
</evidence>
<dbReference type="Proteomes" id="UP000518605">
    <property type="component" value="Unassembled WGS sequence"/>
</dbReference>
<dbReference type="InterPro" id="IPR001119">
    <property type="entry name" value="SLH_dom"/>
</dbReference>
<keyword evidence="4" id="KW-1185">Reference proteome</keyword>
<dbReference type="RefSeq" id="WP_183569961.1">
    <property type="nucleotide sequence ID" value="NZ_JACHXW010000024.1"/>
</dbReference>
<comment type="caution">
    <text evidence="3">The sequence shown here is derived from an EMBL/GenBank/DDBJ whole genome shotgun (WGS) entry which is preliminary data.</text>
</comment>
<evidence type="ECO:0000259" key="2">
    <source>
        <dbReference type="PROSITE" id="PS51272"/>
    </source>
</evidence>
<feature type="domain" description="SLH" evidence="2">
    <location>
        <begin position="951"/>
        <end position="1004"/>
    </location>
</feature>